<protein>
    <submittedName>
        <fullName evidence="3">Uncharacterized protein</fullName>
    </submittedName>
</protein>
<comment type="caution">
    <text evidence="3">The sequence shown here is derived from an EMBL/GenBank/DDBJ whole genome shotgun (WGS) entry which is preliminary data.</text>
</comment>
<accession>A0AA40HNG9</accession>
<name>A0AA40HNG9_CNENI</name>
<evidence type="ECO:0000313" key="4">
    <source>
        <dbReference type="Proteomes" id="UP001177744"/>
    </source>
</evidence>
<evidence type="ECO:0000256" key="2">
    <source>
        <dbReference type="SAM" id="SignalP"/>
    </source>
</evidence>
<dbReference type="CDD" id="cd23610">
    <property type="entry name" value="TFP_LU_ECD_C9orf57"/>
    <property type="match status" value="1"/>
</dbReference>
<proteinExistence type="predicted"/>
<gene>
    <name evidence="3" type="ORF">QTO34_005457</name>
</gene>
<feature type="region of interest" description="Disordered" evidence="1">
    <location>
        <begin position="329"/>
        <end position="359"/>
    </location>
</feature>
<dbReference type="InterPro" id="IPR031710">
    <property type="entry name" value="DUF4723"/>
</dbReference>
<keyword evidence="2" id="KW-0732">Signal</keyword>
<organism evidence="3 4">
    <name type="scientific">Cnephaeus nilssonii</name>
    <name type="common">Northern bat</name>
    <name type="synonym">Eptesicus nilssonii</name>
    <dbReference type="NCBI Taxonomy" id="3371016"/>
    <lineage>
        <taxon>Eukaryota</taxon>
        <taxon>Metazoa</taxon>
        <taxon>Chordata</taxon>
        <taxon>Craniata</taxon>
        <taxon>Vertebrata</taxon>
        <taxon>Euteleostomi</taxon>
        <taxon>Mammalia</taxon>
        <taxon>Eutheria</taxon>
        <taxon>Laurasiatheria</taxon>
        <taxon>Chiroptera</taxon>
        <taxon>Yangochiroptera</taxon>
        <taxon>Vespertilionidae</taxon>
        <taxon>Cnephaeus</taxon>
    </lineage>
</organism>
<feature type="chain" id="PRO_5041312848" evidence="2">
    <location>
        <begin position="24"/>
        <end position="377"/>
    </location>
</feature>
<evidence type="ECO:0000313" key="3">
    <source>
        <dbReference type="EMBL" id="KAK1334451.1"/>
    </source>
</evidence>
<dbReference type="Proteomes" id="UP001177744">
    <property type="component" value="Unassembled WGS sequence"/>
</dbReference>
<reference evidence="3" key="1">
    <citation type="submission" date="2023-06" db="EMBL/GenBank/DDBJ databases">
        <title>Reference genome for the Northern bat (Eptesicus nilssonii), a most northern bat species.</title>
        <authorList>
            <person name="Laine V.N."/>
            <person name="Pulliainen A.T."/>
            <person name="Lilley T.M."/>
        </authorList>
    </citation>
    <scope>NUCLEOTIDE SEQUENCE</scope>
    <source>
        <strain evidence="3">BLF_Eptnil</strain>
        <tissue evidence="3">Kidney</tissue>
    </source>
</reference>
<evidence type="ECO:0000256" key="1">
    <source>
        <dbReference type="SAM" id="MobiDB-lite"/>
    </source>
</evidence>
<dbReference type="AlphaFoldDB" id="A0AA40HNG9"/>
<feature type="region of interest" description="Disordered" evidence="1">
    <location>
        <begin position="253"/>
        <end position="272"/>
    </location>
</feature>
<dbReference type="EMBL" id="JAULJE010000015">
    <property type="protein sequence ID" value="KAK1334451.1"/>
    <property type="molecule type" value="Genomic_DNA"/>
</dbReference>
<dbReference type="Pfam" id="PF15851">
    <property type="entry name" value="DUF4723"/>
    <property type="match status" value="1"/>
</dbReference>
<sequence>MKIVSSRVFVLLCLLGVLGDVGGVICRLCNLSIPFHGCLLDFGTCRTKPGQYCFKEVHIKGGIRWFSIKGCTEAQADCFRRRIIRDMIQTSHCCHRHSVPHQVRQKQQPRVIKTYAKWSLWQDIFLDFPSTLATPQPPKLHTSRAQLQQSWQRTAARGSELGRDFQGPSARVRAYPGGVHLDVHPDTATAAVSPNGCEARGSGLAAAVASNGSSIGGRGLAPGGGGAGQALPAPCRQQRSGRLPLAWFHQPLSVQSSRRPRPSHLPRSVSHSVMGGAGQRVGAAILVNLHSALIGCGHSEGGAPLSQKPGSRLASTVAVAGASSAASVAALRSSEPSRGDWTDQGKAPPPSHRCCCHAGHHSRQAMEKLEGETPTAN</sequence>
<feature type="signal peptide" evidence="2">
    <location>
        <begin position="1"/>
        <end position="23"/>
    </location>
</feature>
<keyword evidence="4" id="KW-1185">Reference proteome</keyword>